<dbReference type="FunFam" id="3.40.50.150:FF:000010">
    <property type="entry name" value="Protein-L-isoaspartate O-methyltransferase"/>
    <property type="match status" value="1"/>
</dbReference>
<comment type="catalytic activity">
    <reaction evidence="8 9">
        <text>[protein]-L-isoaspartate + S-adenosyl-L-methionine = [protein]-L-isoaspartate alpha-methyl ester + S-adenosyl-L-homocysteine</text>
        <dbReference type="Rhea" id="RHEA:12705"/>
        <dbReference type="Rhea" id="RHEA-COMP:12143"/>
        <dbReference type="Rhea" id="RHEA-COMP:12144"/>
        <dbReference type="ChEBI" id="CHEBI:57856"/>
        <dbReference type="ChEBI" id="CHEBI:59789"/>
        <dbReference type="ChEBI" id="CHEBI:90596"/>
        <dbReference type="ChEBI" id="CHEBI:90598"/>
        <dbReference type="EC" id="2.1.1.77"/>
    </reaction>
</comment>
<sequence length="218" mass="24173">MKEKRKDLVEKLFNQGYINTAKVKEAMLKVPREEFMPPENSSYAYLDRPFPIGKGQTISAPHMVAIIAEKLELTDGMSILEIGTGLGYNAAVVAEIAGNEGHVYTIERIPALVEKSRENLNKTGYSDRVTVIEGDGTIGYPDKAPYDRIYGTASAPKIPEPLKKQLKIGGKLIMPMGSDYYQELVLVVRISDDDFQTRNLGGVVFVPMIGKHGWPENK</sequence>
<evidence type="ECO:0000256" key="4">
    <source>
        <dbReference type="ARBA" id="ARBA00022603"/>
    </source>
</evidence>
<dbReference type="PROSITE" id="PS01279">
    <property type="entry name" value="PCMT"/>
    <property type="match status" value="1"/>
</dbReference>
<feature type="active site" evidence="9">
    <location>
        <position position="59"/>
    </location>
</feature>
<dbReference type="HAMAP" id="MF_00090">
    <property type="entry name" value="PIMT"/>
    <property type="match status" value="1"/>
</dbReference>
<organism evidence="10 11">
    <name type="scientific">Methanobacterium subterraneum</name>
    <dbReference type="NCBI Taxonomy" id="59277"/>
    <lineage>
        <taxon>Archaea</taxon>
        <taxon>Methanobacteriati</taxon>
        <taxon>Methanobacteriota</taxon>
        <taxon>Methanomada group</taxon>
        <taxon>Methanobacteria</taxon>
        <taxon>Methanobacteriales</taxon>
        <taxon>Methanobacteriaceae</taxon>
        <taxon>Methanobacterium</taxon>
    </lineage>
</organism>
<gene>
    <name evidence="9" type="primary">pcm</name>
    <name evidence="10" type="ORF">HA271_06010</name>
</gene>
<evidence type="ECO:0000313" key="11">
    <source>
        <dbReference type="Proteomes" id="UP000586031"/>
    </source>
</evidence>
<dbReference type="GO" id="GO:0030091">
    <property type="term" value="P:protein repair"/>
    <property type="evidence" value="ECO:0007669"/>
    <property type="project" value="UniProtKB-UniRule"/>
</dbReference>
<evidence type="ECO:0000313" key="10">
    <source>
        <dbReference type="EMBL" id="HII84384.1"/>
    </source>
</evidence>
<dbReference type="EMBL" id="DUHE01000166">
    <property type="protein sequence ID" value="HII84384.1"/>
    <property type="molecule type" value="Genomic_DNA"/>
</dbReference>
<proteinExistence type="inferred from homology"/>
<evidence type="ECO:0000256" key="1">
    <source>
        <dbReference type="ARBA" id="ARBA00004496"/>
    </source>
</evidence>
<dbReference type="PANTHER" id="PTHR11579">
    <property type="entry name" value="PROTEIN-L-ISOASPARTATE O-METHYLTRANSFERASE"/>
    <property type="match status" value="1"/>
</dbReference>
<name>A0A7J4TK11_9EURY</name>
<evidence type="ECO:0000256" key="2">
    <source>
        <dbReference type="ARBA" id="ARBA00005369"/>
    </source>
</evidence>
<dbReference type="NCBIfam" id="TIGR00080">
    <property type="entry name" value="pimt"/>
    <property type="match status" value="1"/>
</dbReference>
<evidence type="ECO:0000256" key="6">
    <source>
        <dbReference type="ARBA" id="ARBA00022691"/>
    </source>
</evidence>
<evidence type="ECO:0000256" key="7">
    <source>
        <dbReference type="ARBA" id="ARBA00025330"/>
    </source>
</evidence>
<dbReference type="InterPro" id="IPR029063">
    <property type="entry name" value="SAM-dependent_MTases_sf"/>
</dbReference>
<dbReference type="GO" id="GO:0004719">
    <property type="term" value="F:protein-L-isoaspartate (D-aspartate) O-methyltransferase activity"/>
    <property type="evidence" value="ECO:0007669"/>
    <property type="project" value="UniProtKB-UniRule"/>
</dbReference>
<dbReference type="SUPFAM" id="SSF53335">
    <property type="entry name" value="S-adenosyl-L-methionine-dependent methyltransferases"/>
    <property type="match status" value="1"/>
</dbReference>
<dbReference type="PANTHER" id="PTHR11579:SF0">
    <property type="entry name" value="PROTEIN-L-ISOASPARTATE(D-ASPARTATE) O-METHYLTRANSFERASE"/>
    <property type="match status" value="1"/>
</dbReference>
<evidence type="ECO:0000256" key="8">
    <source>
        <dbReference type="ARBA" id="ARBA00029295"/>
    </source>
</evidence>
<dbReference type="EC" id="2.1.1.77" evidence="9"/>
<dbReference type="CDD" id="cd02440">
    <property type="entry name" value="AdoMet_MTases"/>
    <property type="match status" value="1"/>
</dbReference>
<dbReference type="Pfam" id="PF01135">
    <property type="entry name" value="PCMT"/>
    <property type="match status" value="1"/>
</dbReference>
<keyword evidence="4 9" id="KW-0489">Methyltransferase</keyword>
<dbReference type="InterPro" id="IPR000682">
    <property type="entry name" value="PCMT"/>
</dbReference>
<evidence type="ECO:0000256" key="3">
    <source>
        <dbReference type="ARBA" id="ARBA00022490"/>
    </source>
</evidence>
<dbReference type="GO" id="GO:0032259">
    <property type="term" value="P:methylation"/>
    <property type="evidence" value="ECO:0007669"/>
    <property type="project" value="UniProtKB-KW"/>
</dbReference>
<protein>
    <recommendedName>
        <fullName evidence="9">Protein-L-isoaspartate O-methyltransferase</fullName>
        <ecNumber evidence="9">2.1.1.77</ecNumber>
    </recommendedName>
    <alternativeName>
        <fullName evidence="9">L-isoaspartyl protein carboxyl methyltransferase</fullName>
    </alternativeName>
    <alternativeName>
        <fullName evidence="9">Protein L-isoaspartyl methyltransferase</fullName>
    </alternativeName>
    <alternativeName>
        <fullName evidence="9">Protein-beta-aspartate methyltransferase</fullName>
        <shortName evidence="9">PIMT</shortName>
    </alternativeName>
</protein>
<reference evidence="11" key="1">
    <citation type="journal article" date="2020" name="bioRxiv">
        <title>A rank-normalized archaeal taxonomy based on genome phylogeny resolves widespread incomplete and uneven classifications.</title>
        <authorList>
            <person name="Rinke C."/>
            <person name="Chuvochina M."/>
            <person name="Mussig A.J."/>
            <person name="Chaumeil P.-A."/>
            <person name="Waite D.W."/>
            <person name="Whitman W.B."/>
            <person name="Parks D.H."/>
            <person name="Hugenholtz P."/>
        </authorList>
    </citation>
    <scope>NUCLEOTIDE SEQUENCE [LARGE SCALE GENOMIC DNA]</scope>
</reference>
<comment type="subcellular location">
    <subcellularLocation>
        <location evidence="1 9">Cytoplasm</location>
    </subcellularLocation>
</comment>
<dbReference type="AlphaFoldDB" id="A0A7J4TK11"/>
<comment type="caution">
    <text evidence="10">The sequence shown here is derived from an EMBL/GenBank/DDBJ whole genome shotgun (WGS) entry which is preliminary data.</text>
</comment>
<evidence type="ECO:0000256" key="5">
    <source>
        <dbReference type="ARBA" id="ARBA00022679"/>
    </source>
</evidence>
<keyword evidence="3 9" id="KW-0963">Cytoplasm</keyword>
<comment type="similarity">
    <text evidence="2 9">Belongs to the methyltransferase superfamily. L-isoaspartyl/D-aspartyl protein methyltransferase family.</text>
</comment>
<keyword evidence="5 9" id="KW-0808">Transferase</keyword>
<dbReference type="NCBIfam" id="NF010549">
    <property type="entry name" value="PRK13942.1"/>
    <property type="match status" value="1"/>
</dbReference>
<accession>A0A7J4TK11</accession>
<dbReference type="Gene3D" id="3.40.50.150">
    <property type="entry name" value="Vaccinia Virus protein VP39"/>
    <property type="match status" value="1"/>
</dbReference>
<evidence type="ECO:0000256" key="9">
    <source>
        <dbReference type="HAMAP-Rule" id="MF_00090"/>
    </source>
</evidence>
<dbReference type="NCBIfam" id="NF001453">
    <property type="entry name" value="PRK00312.1"/>
    <property type="match status" value="1"/>
</dbReference>
<comment type="function">
    <text evidence="7 9">Catalyzes the methyl esterification of L-isoaspartyl residues in peptides and proteins that result from spontaneous decomposition of normal L-aspartyl and L-asparaginyl residues. It plays a role in the repair and/or degradation of damaged proteins.</text>
</comment>
<keyword evidence="6 9" id="KW-0949">S-adenosyl-L-methionine</keyword>
<dbReference type="GO" id="GO:0005737">
    <property type="term" value="C:cytoplasm"/>
    <property type="evidence" value="ECO:0007669"/>
    <property type="project" value="UniProtKB-SubCell"/>
</dbReference>
<dbReference type="Proteomes" id="UP000586031">
    <property type="component" value="Unassembled WGS sequence"/>
</dbReference>